<keyword evidence="2" id="KW-0238">DNA-binding</keyword>
<dbReference type="RefSeq" id="WP_013701550.1">
    <property type="nucleotide sequence ID" value="NC_015385.1"/>
</dbReference>
<dbReference type="InterPro" id="IPR025997">
    <property type="entry name" value="SBP_2_dom"/>
</dbReference>
<gene>
    <name evidence="5" type="ordered locus">Tresu_1360</name>
</gene>
<dbReference type="SMART" id="SM00354">
    <property type="entry name" value="HTH_LACI"/>
    <property type="match status" value="1"/>
</dbReference>
<evidence type="ECO:0000256" key="1">
    <source>
        <dbReference type="ARBA" id="ARBA00023015"/>
    </source>
</evidence>
<keyword evidence="3" id="KW-0804">Transcription</keyword>
<protein>
    <submittedName>
        <fullName evidence="5">Transcriptional regulator, LacI family</fullName>
    </submittedName>
</protein>
<dbReference type="HOGENOM" id="CLU_037628_0_1_12"/>
<dbReference type="eggNOG" id="COG1609">
    <property type="taxonomic scope" value="Bacteria"/>
</dbReference>
<dbReference type="OrthoDB" id="569491at2"/>
<dbReference type="PROSITE" id="PS50932">
    <property type="entry name" value="HTH_LACI_2"/>
    <property type="match status" value="1"/>
</dbReference>
<dbReference type="PROSITE" id="PS00356">
    <property type="entry name" value="HTH_LACI_1"/>
    <property type="match status" value="1"/>
</dbReference>
<dbReference type="GO" id="GO:0003700">
    <property type="term" value="F:DNA-binding transcription factor activity"/>
    <property type="evidence" value="ECO:0007669"/>
    <property type="project" value="TreeGrafter"/>
</dbReference>
<dbReference type="GeneID" id="302998522"/>
<dbReference type="CDD" id="cd01392">
    <property type="entry name" value="HTH_LacI"/>
    <property type="match status" value="1"/>
</dbReference>
<dbReference type="Proteomes" id="UP000006852">
    <property type="component" value="Chromosome"/>
</dbReference>
<dbReference type="AlphaFoldDB" id="F2NS31"/>
<reference evidence="6" key="2">
    <citation type="submission" date="2011-04" db="EMBL/GenBank/DDBJ databases">
        <title>The complete genome of chromosome of Treponema succinifaciens DSM 2489.</title>
        <authorList>
            <person name="Lucas S."/>
            <person name="Copeland A."/>
            <person name="Lapidus A."/>
            <person name="Bruce D."/>
            <person name="Goodwin L."/>
            <person name="Pitluck S."/>
            <person name="Peters L."/>
            <person name="Kyrpides N."/>
            <person name="Mavromatis K."/>
            <person name="Ivanova N."/>
            <person name="Ovchinnikova G."/>
            <person name="Teshima H."/>
            <person name="Detter J.C."/>
            <person name="Tapia R."/>
            <person name="Han C."/>
            <person name="Land M."/>
            <person name="Hauser L."/>
            <person name="Markowitz V."/>
            <person name="Cheng J.-F."/>
            <person name="Hugenholtz P."/>
            <person name="Woyke T."/>
            <person name="Wu D."/>
            <person name="Gronow S."/>
            <person name="Wellnitz S."/>
            <person name="Brambilla E."/>
            <person name="Klenk H.-P."/>
            <person name="Eisen J.A."/>
        </authorList>
    </citation>
    <scope>NUCLEOTIDE SEQUENCE [LARGE SCALE GENOMIC DNA]</scope>
    <source>
        <strain evidence="6">ATCC 33096 / DSM 2489 / 6091</strain>
    </source>
</reference>
<accession>F2NS31</accession>
<evidence type="ECO:0000313" key="5">
    <source>
        <dbReference type="EMBL" id="AEB14267.1"/>
    </source>
</evidence>
<evidence type="ECO:0000313" key="6">
    <source>
        <dbReference type="Proteomes" id="UP000006852"/>
    </source>
</evidence>
<dbReference type="SUPFAM" id="SSF47413">
    <property type="entry name" value="lambda repressor-like DNA-binding domains"/>
    <property type="match status" value="1"/>
</dbReference>
<dbReference type="EMBL" id="CP002631">
    <property type="protein sequence ID" value="AEB14267.1"/>
    <property type="molecule type" value="Genomic_DNA"/>
</dbReference>
<evidence type="ECO:0000256" key="2">
    <source>
        <dbReference type="ARBA" id="ARBA00023125"/>
    </source>
</evidence>
<dbReference type="GO" id="GO:0000976">
    <property type="term" value="F:transcription cis-regulatory region binding"/>
    <property type="evidence" value="ECO:0007669"/>
    <property type="project" value="TreeGrafter"/>
</dbReference>
<dbReference type="STRING" id="869209.Tresu_1360"/>
<dbReference type="InterPro" id="IPR000843">
    <property type="entry name" value="HTH_LacI"/>
</dbReference>
<dbReference type="Pfam" id="PF13407">
    <property type="entry name" value="Peripla_BP_4"/>
    <property type="match status" value="1"/>
</dbReference>
<feature type="domain" description="HTH lacI-type" evidence="4">
    <location>
        <begin position="1"/>
        <end position="55"/>
    </location>
</feature>
<dbReference type="InterPro" id="IPR028082">
    <property type="entry name" value="Peripla_BP_I"/>
</dbReference>
<keyword evidence="6" id="KW-1185">Reference proteome</keyword>
<evidence type="ECO:0000259" key="4">
    <source>
        <dbReference type="PROSITE" id="PS50932"/>
    </source>
</evidence>
<dbReference type="PANTHER" id="PTHR30146">
    <property type="entry name" value="LACI-RELATED TRANSCRIPTIONAL REPRESSOR"/>
    <property type="match status" value="1"/>
</dbReference>
<sequence length="342" mass="38759">MTITEIAKKSGVSIGTVDRVLHNRGKVSEKTKLAVEAVIEKYGYTPNPLARTLKKNKPFVIGVLMPPPGTGSGYWQMIFKGMKEAESELSAFGIKLEFEYFDRTEYGSMTKASQRLFEKNLQALITVPIVPQEAEEIFSHIEIPYIFVDSPLPRANPVITIAQNPYRGGQCAGHIMKLLKGSGKFSVLRFYKDSYNLLERLRGFTDYFKNDTNCQVIETISPNGTNQVIFNFLDNLFKSEPEINGIFATHTEGFIIGQYLSYTNRKNKVALISYDMQEQNRNGLMTGNIDCVISQRPEYQGYTSVNEIFKSKVLLQEIPQRIFVPIDVIFKENAGEYNPIKL</sequence>
<dbReference type="PANTHER" id="PTHR30146:SF144">
    <property type="entry name" value="LACI-FAMILY TRANSCRIPTION REGULATOR"/>
    <property type="match status" value="1"/>
</dbReference>
<evidence type="ECO:0000256" key="3">
    <source>
        <dbReference type="ARBA" id="ARBA00023163"/>
    </source>
</evidence>
<dbReference type="Gene3D" id="3.40.50.2300">
    <property type="match status" value="2"/>
</dbReference>
<dbReference type="Gene3D" id="1.10.260.40">
    <property type="entry name" value="lambda repressor-like DNA-binding domains"/>
    <property type="match status" value="1"/>
</dbReference>
<proteinExistence type="predicted"/>
<name>F2NS31_TRES6</name>
<dbReference type="SUPFAM" id="SSF53822">
    <property type="entry name" value="Periplasmic binding protein-like I"/>
    <property type="match status" value="1"/>
</dbReference>
<dbReference type="InterPro" id="IPR010982">
    <property type="entry name" value="Lambda_DNA-bd_dom_sf"/>
</dbReference>
<keyword evidence="1" id="KW-0805">Transcription regulation</keyword>
<reference evidence="5 6" key="1">
    <citation type="journal article" date="2011" name="Stand. Genomic Sci.">
        <title>Complete genome sequence of Treponema succinifaciens type strain (6091).</title>
        <authorList>
            <person name="Han C."/>
            <person name="Gronow S."/>
            <person name="Teshima H."/>
            <person name="Lapidus A."/>
            <person name="Nolan M."/>
            <person name="Lucas S."/>
            <person name="Hammon N."/>
            <person name="Deshpande S."/>
            <person name="Cheng J.F."/>
            <person name="Zeytun A."/>
            <person name="Tapia R."/>
            <person name="Goodwin L."/>
            <person name="Pitluck S."/>
            <person name="Liolios K."/>
            <person name="Pagani I."/>
            <person name="Ivanova N."/>
            <person name="Mavromatis K."/>
            <person name="Mikhailova N."/>
            <person name="Huntemann M."/>
            <person name="Pati A."/>
            <person name="Chen A."/>
            <person name="Palaniappan K."/>
            <person name="Land M."/>
            <person name="Hauser L."/>
            <person name="Brambilla E.M."/>
            <person name="Rohde M."/>
            <person name="Goker M."/>
            <person name="Woyke T."/>
            <person name="Bristow J."/>
            <person name="Eisen J.A."/>
            <person name="Markowitz V."/>
            <person name="Hugenholtz P."/>
            <person name="Kyrpides N.C."/>
            <person name="Klenk H.P."/>
            <person name="Detter J.C."/>
        </authorList>
    </citation>
    <scope>NUCLEOTIDE SEQUENCE [LARGE SCALE GENOMIC DNA]</scope>
    <source>
        <strain evidence="6">ATCC 33096 / DSM 2489 / 6091</strain>
    </source>
</reference>
<organism evidence="5 6">
    <name type="scientific">Treponema succinifaciens (strain ATCC 33096 / DSM 2489 / 6091)</name>
    <dbReference type="NCBI Taxonomy" id="869209"/>
    <lineage>
        <taxon>Bacteria</taxon>
        <taxon>Pseudomonadati</taxon>
        <taxon>Spirochaetota</taxon>
        <taxon>Spirochaetia</taxon>
        <taxon>Spirochaetales</taxon>
        <taxon>Treponemataceae</taxon>
        <taxon>Treponema</taxon>
    </lineage>
</organism>
<dbReference type="Pfam" id="PF00356">
    <property type="entry name" value="LacI"/>
    <property type="match status" value="1"/>
</dbReference>
<dbReference type="KEGG" id="tsu:Tresu_1360"/>